<dbReference type="EMBL" id="JAAAHY010000817">
    <property type="protein sequence ID" value="KAF9956810.1"/>
    <property type="molecule type" value="Genomic_DNA"/>
</dbReference>
<feature type="region of interest" description="Disordered" evidence="1">
    <location>
        <begin position="1"/>
        <end position="35"/>
    </location>
</feature>
<gene>
    <name evidence="3" type="ORF">BGZ70_009759</name>
</gene>
<accession>A0A9P6J0K9</accession>
<feature type="compositionally biased region" description="Acidic residues" evidence="1">
    <location>
        <begin position="1"/>
        <end position="26"/>
    </location>
</feature>
<feature type="compositionally biased region" description="Low complexity" evidence="1">
    <location>
        <begin position="86"/>
        <end position="97"/>
    </location>
</feature>
<keyword evidence="2" id="KW-1133">Transmembrane helix</keyword>
<dbReference type="AlphaFoldDB" id="A0A9P6J0K9"/>
<feature type="transmembrane region" description="Helical" evidence="2">
    <location>
        <begin position="46"/>
        <end position="68"/>
    </location>
</feature>
<organism evidence="3 4">
    <name type="scientific">Mortierella alpina</name>
    <name type="common">Oleaginous fungus</name>
    <name type="synonym">Mortierella renispora</name>
    <dbReference type="NCBI Taxonomy" id="64518"/>
    <lineage>
        <taxon>Eukaryota</taxon>
        <taxon>Fungi</taxon>
        <taxon>Fungi incertae sedis</taxon>
        <taxon>Mucoromycota</taxon>
        <taxon>Mortierellomycotina</taxon>
        <taxon>Mortierellomycetes</taxon>
        <taxon>Mortierellales</taxon>
        <taxon>Mortierellaceae</taxon>
        <taxon>Mortierella</taxon>
    </lineage>
</organism>
<proteinExistence type="predicted"/>
<evidence type="ECO:0000313" key="4">
    <source>
        <dbReference type="Proteomes" id="UP000738359"/>
    </source>
</evidence>
<keyword evidence="2" id="KW-0472">Membrane</keyword>
<name>A0A9P6J0K9_MORAP</name>
<reference evidence="3" key="1">
    <citation type="journal article" date="2020" name="Fungal Divers.">
        <title>Resolving the Mortierellaceae phylogeny through synthesis of multi-gene phylogenetics and phylogenomics.</title>
        <authorList>
            <person name="Vandepol N."/>
            <person name="Liber J."/>
            <person name="Desiro A."/>
            <person name="Na H."/>
            <person name="Kennedy M."/>
            <person name="Barry K."/>
            <person name="Grigoriev I.V."/>
            <person name="Miller A.N."/>
            <person name="O'Donnell K."/>
            <person name="Stajich J.E."/>
            <person name="Bonito G."/>
        </authorList>
    </citation>
    <scope>NUCLEOTIDE SEQUENCE</scope>
    <source>
        <strain evidence="3">CK1249</strain>
    </source>
</reference>
<protein>
    <submittedName>
        <fullName evidence="3">Uncharacterized protein</fullName>
    </submittedName>
</protein>
<sequence length="97" mass="10910">MEDEEDDSEEEEEDSEGEEEENEDESDHTPKAPAVGHEAALALSGIPVASTVVGAVCLIGICAFFIYLTRKRQRERAEHDLPPPQQQRQQHQQQQQP</sequence>
<dbReference type="Proteomes" id="UP000738359">
    <property type="component" value="Unassembled WGS sequence"/>
</dbReference>
<comment type="caution">
    <text evidence="3">The sequence shown here is derived from an EMBL/GenBank/DDBJ whole genome shotgun (WGS) entry which is preliminary data.</text>
</comment>
<evidence type="ECO:0000256" key="1">
    <source>
        <dbReference type="SAM" id="MobiDB-lite"/>
    </source>
</evidence>
<evidence type="ECO:0000313" key="3">
    <source>
        <dbReference type="EMBL" id="KAF9956810.1"/>
    </source>
</evidence>
<feature type="region of interest" description="Disordered" evidence="1">
    <location>
        <begin position="74"/>
        <end position="97"/>
    </location>
</feature>
<evidence type="ECO:0000256" key="2">
    <source>
        <dbReference type="SAM" id="Phobius"/>
    </source>
</evidence>
<keyword evidence="4" id="KW-1185">Reference proteome</keyword>
<dbReference type="OrthoDB" id="2019572at2759"/>
<keyword evidence="2" id="KW-0812">Transmembrane</keyword>